<keyword evidence="1" id="KW-0472">Membrane</keyword>
<dbReference type="AlphaFoldDB" id="A0AAW5P7Z5"/>
<evidence type="ECO:0000313" key="2">
    <source>
        <dbReference type="EMBL" id="MCS4157956.1"/>
    </source>
</evidence>
<dbReference type="EMBL" id="JANTZM010000008">
    <property type="protein sequence ID" value="MCS4157956.1"/>
    <property type="molecule type" value="Genomic_DNA"/>
</dbReference>
<name>A0AAW5P7Z5_9BACT</name>
<keyword evidence="1" id="KW-1133">Transmembrane helix</keyword>
<dbReference type="InterPro" id="IPR052556">
    <property type="entry name" value="PolySynth_Transporter"/>
</dbReference>
<sequence length="418" mass="45832">MTIRFFVSVWVVRYLGPEQYGVYSYALSFVGLFTALTTLGLDSIVIRNLASEAWSEGEVLGTAFGLRIGAAVATMGVVAAIIFSVNDQWLTQLAVLIVSGRLVFKSADVFKLWFKSEIKSKYPVWVRNGVVTMDAAIKLVFIFLGLQVLAFVALILVRSTLKAAGTFLMYQMVSEHGRVEWSFRSGAARKMMQDAWPLILAGLSVGVYMKIDQVMLGQMVGESAVGVYATAVKISELWYIIPAAIAGSVFPKVVSSKENASTDVYRERMQAFYDTAALLSYIVIIPVVLSAGPLIRVLFGPEYAEAASILQVHIWAFLFVSLGTAQGKWLIAENYTRFKMLASLFGALVNVGLNLLLIPTYAGLGAAWATLLAQVVAGYVSLAFLKSLWPLLRQISLALISPLRIKSVIRRVRKVVNN</sequence>
<dbReference type="Proteomes" id="UP001155110">
    <property type="component" value="Unassembled WGS sequence"/>
</dbReference>
<feature type="transmembrane region" description="Helical" evidence="1">
    <location>
        <begin position="364"/>
        <end position="385"/>
    </location>
</feature>
<comment type="caution">
    <text evidence="2">The sequence shown here is derived from an EMBL/GenBank/DDBJ whole genome shotgun (WGS) entry which is preliminary data.</text>
</comment>
<accession>A0AAW5P7Z5</accession>
<reference evidence="2" key="1">
    <citation type="submission" date="2022-08" db="EMBL/GenBank/DDBJ databases">
        <title>Genomic Encyclopedia of Type Strains, Phase V (KMG-V): Genome sequencing to study the core and pangenomes of soil and plant-associated prokaryotes.</title>
        <authorList>
            <person name="Whitman W."/>
        </authorList>
    </citation>
    <scope>NUCLEOTIDE SEQUENCE</scope>
    <source>
        <strain evidence="2">SP3002</strain>
    </source>
</reference>
<dbReference type="PANTHER" id="PTHR43424">
    <property type="entry name" value="LOCUS PUTATIVE PROTEIN 1-RELATED"/>
    <property type="match status" value="1"/>
</dbReference>
<evidence type="ECO:0000256" key="1">
    <source>
        <dbReference type="SAM" id="Phobius"/>
    </source>
</evidence>
<protein>
    <submittedName>
        <fullName evidence="2">PST family polysaccharide transporter</fullName>
    </submittedName>
</protein>
<feature type="transmembrane region" description="Helical" evidence="1">
    <location>
        <begin position="62"/>
        <end position="83"/>
    </location>
</feature>
<proteinExistence type="predicted"/>
<feature type="transmembrane region" description="Helical" evidence="1">
    <location>
        <begin position="271"/>
        <end position="292"/>
    </location>
</feature>
<keyword evidence="1" id="KW-0812">Transmembrane</keyword>
<feature type="transmembrane region" description="Helical" evidence="1">
    <location>
        <begin position="312"/>
        <end position="331"/>
    </location>
</feature>
<feature type="transmembrane region" description="Helical" evidence="1">
    <location>
        <begin position="195"/>
        <end position="211"/>
    </location>
</feature>
<feature type="transmembrane region" description="Helical" evidence="1">
    <location>
        <begin position="338"/>
        <end position="358"/>
    </location>
</feature>
<dbReference type="PANTHER" id="PTHR43424:SF1">
    <property type="entry name" value="LOCUS PUTATIVE PROTEIN 1-RELATED"/>
    <property type="match status" value="1"/>
</dbReference>
<feature type="transmembrane region" description="Helical" evidence="1">
    <location>
        <begin position="135"/>
        <end position="157"/>
    </location>
</feature>
<organism evidence="2 3">
    <name type="scientific">Salinibacter ruber</name>
    <dbReference type="NCBI Taxonomy" id="146919"/>
    <lineage>
        <taxon>Bacteria</taxon>
        <taxon>Pseudomonadati</taxon>
        <taxon>Rhodothermota</taxon>
        <taxon>Rhodothermia</taxon>
        <taxon>Rhodothermales</taxon>
        <taxon>Salinibacteraceae</taxon>
        <taxon>Salinibacter</taxon>
    </lineage>
</organism>
<dbReference type="CDD" id="cd13128">
    <property type="entry name" value="MATE_Wzx_like"/>
    <property type="match status" value="1"/>
</dbReference>
<evidence type="ECO:0000313" key="3">
    <source>
        <dbReference type="Proteomes" id="UP001155110"/>
    </source>
</evidence>
<dbReference type="Pfam" id="PF13440">
    <property type="entry name" value="Polysacc_synt_3"/>
    <property type="match status" value="1"/>
</dbReference>
<gene>
    <name evidence="2" type="ORF">GGP99_001923</name>
</gene>
<feature type="transmembrane region" description="Helical" evidence="1">
    <location>
        <begin position="20"/>
        <end position="41"/>
    </location>
</feature>